<accession>A0A6A7BQC8</accession>
<dbReference type="AlphaFoldDB" id="A0A6A7BQC8"/>
<name>A0A6A7BQC8_9PEZI</name>
<gene>
    <name evidence="2" type="ORF">K470DRAFT_223280</name>
</gene>
<sequence length="151" mass="17424">MPRPTERSGLSRRGSPLRGRPRSHNVDIKLVRATKQFIKLSQGQEHPNVLVGLHFFEQTEGCGLSANRIVLGREVMHRTFKSFIYGTNLYNPERDLLRKLDVLMTLHFGLENPLRTTYPEFSSQVCLAYHTIACREYFARSSPHLEQIIDD</sequence>
<keyword evidence="3" id="KW-1185">Reference proteome</keyword>
<reference evidence="2" key="1">
    <citation type="journal article" date="2020" name="Stud. Mycol.">
        <title>101 Dothideomycetes genomes: a test case for predicting lifestyles and emergence of pathogens.</title>
        <authorList>
            <person name="Haridas S."/>
            <person name="Albert R."/>
            <person name="Binder M."/>
            <person name="Bloem J."/>
            <person name="Labutti K."/>
            <person name="Salamov A."/>
            <person name="Andreopoulos B."/>
            <person name="Baker S."/>
            <person name="Barry K."/>
            <person name="Bills G."/>
            <person name="Bluhm B."/>
            <person name="Cannon C."/>
            <person name="Castanera R."/>
            <person name="Culley D."/>
            <person name="Daum C."/>
            <person name="Ezra D."/>
            <person name="Gonzalez J."/>
            <person name="Henrissat B."/>
            <person name="Kuo A."/>
            <person name="Liang C."/>
            <person name="Lipzen A."/>
            <person name="Lutzoni F."/>
            <person name="Magnuson J."/>
            <person name="Mondo S."/>
            <person name="Nolan M."/>
            <person name="Ohm R."/>
            <person name="Pangilinan J."/>
            <person name="Park H.-J."/>
            <person name="Ramirez L."/>
            <person name="Alfaro M."/>
            <person name="Sun H."/>
            <person name="Tritt A."/>
            <person name="Yoshinaga Y."/>
            <person name="Zwiers L.-H."/>
            <person name="Turgeon B."/>
            <person name="Goodwin S."/>
            <person name="Spatafora J."/>
            <person name="Crous P."/>
            <person name="Grigoriev I."/>
        </authorList>
    </citation>
    <scope>NUCLEOTIDE SEQUENCE</scope>
    <source>
        <strain evidence="2">CBS 480.64</strain>
    </source>
</reference>
<dbReference type="Proteomes" id="UP000799421">
    <property type="component" value="Unassembled WGS sequence"/>
</dbReference>
<evidence type="ECO:0000256" key="1">
    <source>
        <dbReference type="SAM" id="MobiDB-lite"/>
    </source>
</evidence>
<protein>
    <submittedName>
        <fullName evidence="2">Uncharacterized protein</fullName>
    </submittedName>
</protein>
<organism evidence="2 3">
    <name type="scientific">Piedraia hortae CBS 480.64</name>
    <dbReference type="NCBI Taxonomy" id="1314780"/>
    <lineage>
        <taxon>Eukaryota</taxon>
        <taxon>Fungi</taxon>
        <taxon>Dikarya</taxon>
        <taxon>Ascomycota</taxon>
        <taxon>Pezizomycotina</taxon>
        <taxon>Dothideomycetes</taxon>
        <taxon>Dothideomycetidae</taxon>
        <taxon>Capnodiales</taxon>
        <taxon>Piedraiaceae</taxon>
        <taxon>Piedraia</taxon>
    </lineage>
</organism>
<proteinExistence type="predicted"/>
<dbReference type="EMBL" id="MU006041">
    <property type="protein sequence ID" value="KAF2857496.1"/>
    <property type="molecule type" value="Genomic_DNA"/>
</dbReference>
<evidence type="ECO:0000313" key="2">
    <source>
        <dbReference type="EMBL" id="KAF2857496.1"/>
    </source>
</evidence>
<feature type="region of interest" description="Disordered" evidence="1">
    <location>
        <begin position="1"/>
        <end position="23"/>
    </location>
</feature>
<evidence type="ECO:0000313" key="3">
    <source>
        <dbReference type="Proteomes" id="UP000799421"/>
    </source>
</evidence>
<feature type="compositionally biased region" description="Low complexity" evidence="1">
    <location>
        <begin position="7"/>
        <end position="18"/>
    </location>
</feature>